<dbReference type="AlphaFoldDB" id="A0A929QPP1"/>
<keyword evidence="3" id="KW-0808">Transferase</keyword>
<evidence type="ECO:0000313" key="10">
    <source>
        <dbReference type="EMBL" id="UQF79315.1"/>
    </source>
</evidence>
<gene>
    <name evidence="10" type="ORF">M3I41_06920</name>
</gene>
<dbReference type="InterPro" id="IPR010982">
    <property type="entry name" value="Lambda_DNA-bd_dom_sf"/>
</dbReference>
<dbReference type="Pfam" id="PF01381">
    <property type="entry name" value="HTH_3"/>
    <property type="match status" value="1"/>
</dbReference>
<name>A0A929QPP1_9ACTO</name>
<dbReference type="PROSITE" id="PS50943">
    <property type="entry name" value="HTH_CROC1"/>
    <property type="match status" value="1"/>
</dbReference>
<dbReference type="GO" id="GO:0003677">
    <property type="term" value="F:DNA binding"/>
    <property type="evidence" value="ECO:0007669"/>
    <property type="project" value="InterPro"/>
</dbReference>
<dbReference type="Pfam" id="PF01909">
    <property type="entry name" value="NTP_transf_2"/>
    <property type="match status" value="1"/>
</dbReference>
<evidence type="ECO:0000256" key="5">
    <source>
        <dbReference type="ARBA" id="ARBA00022723"/>
    </source>
</evidence>
<dbReference type="CDD" id="cd05403">
    <property type="entry name" value="NT_KNTase_like"/>
    <property type="match status" value="1"/>
</dbReference>
<dbReference type="PANTHER" id="PTHR33571:SF12">
    <property type="entry name" value="BSL3053 PROTEIN"/>
    <property type="match status" value="1"/>
</dbReference>
<dbReference type="SUPFAM" id="SSF81301">
    <property type="entry name" value="Nucleotidyltransferase"/>
    <property type="match status" value="1"/>
</dbReference>
<dbReference type="GO" id="GO:0016779">
    <property type="term" value="F:nucleotidyltransferase activity"/>
    <property type="evidence" value="ECO:0007669"/>
    <property type="project" value="UniProtKB-KW"/>
</dbReference>
<dbReference type="SUPFAM" id="SSF47413">
    <property type="entry name" value="lambda repressor-like DNA-binding domains"/>
    <property type="match status" value="1"/>
</dbReference>
<keyword evidence="6" id="KW-0547">Nucleotide-binding</keyword>
<dbReference type="InterPro" id="IPR052038">
    <property type="entry name" value="Type-VII_TA_antitoxin"/>
</dbReference>
<dbReference type="GO" id="GO:0046872">
    <property type="term" value="F:metal ion binding"/>
    <property type="evidence" value="ECO:0007669"/>
    <property type="project" value="UniProtKB-KW"/>
</dbReference>
<evidence type="ECO:0000256" key="3">
    <source>
        <dbReference type="ARBA" id="ARBA00022679"/>
    </source>
</evidence>
<keyword evidence="7" id="KW-0067">ATP-binding</keyword>
<dbReference type="CDD" id="cd00093">
    <property type="entry name" value="HTH_XRE"/>
    <property type="match status" value="1"/>
</dbReference>
<evidence type="ECO:0000256" key="7">
    <source>
        <dbReference type="ARBA" id="ARBA00022840"/>
    </source>
</evidence>
<dbReference type="InterPro" id="IPR001387">
    <property type="entry name" value="Cro/C1-type_HTH"/>
</dbReference>
<evidence type="ECO:0000256" key="9">
    <source>
        <dbReference type="ARBA" id="ARBA00038276"/>
    </source>
</evidence>
<comment type="cofactor">
    <cofactor evidence="1">
        <name>Mg(2+)</name>
        <dbReference type="ChEBI" id="CHEBI:18420"/>
    </cofactor>
</comment>
<dbReference type="EMBL" id="CP097095">
    <property type="protein sequence ID" value="UQF79315.1"/>
    <property type="molecule type" value="Genomic_DNA"/>
</dbReference>
<protein>
    <submittedName>
        <fullName evidence="10">Helix-turn-helix domain-containing protein</fullName>
    </submittedName>
</protein>
<keyword evidence="5" id="KW-0479">Metal-binding</keyword>
<keyword evidence="2" id="KW-1277">Toxin-antitoxin system</keyword>
<dbReference type="KEGG" id="agh:M3I41_06920"/>
<evidence type="ECO:0000256" key="8">
    <source>
        <dbReference type="ARBA" id="ARBA00022842"/>
    </source>
</evidence>
<dbReference type="Gene3D" id="1.10.260.40">
    <property type="entry name" value="lambda repressor-like DNA-binding domains"/>
    <property type="match status" value="1"/>
</dbReference>
<evidence type="ECO:0000256" key="1">
    <source>
        <dbReference type="ARBA" id="ARBA00001946"/>
    </source>
</evidence>
<reference evidence="10" key="1">
    <citation type="submission" date="2022-05" db="EMBL/GenBank/DDBJ databases">
        <title>Using nanopore sequencing to obtain complete genomes from saliva samples.</title>
        <authorList>
            <person name="Baker J.L."/>
        </authorList>
    </citation>
    <scope>NUCLEOTIDE SEQUENCE</scope>
    <source>
        <strain evidence="10">JCVI-JB-Ag32</strain>
    </source>
</reference>
<evidence type="ECO:0000256" key="4">
    <source>
        <dbReference type="ARBA" id="ARBA00022695"/>
    </source>
</evidence>
<accession>A0A929QPP1</accession>
<dbReference type="GO" id="GO:0005524">
    <property type="term" value="F:ATP binding"/>
    <property type="evidence" value="ECO:0007669"/>
    <property type="project" value="UniProtKB-KW"/>
</dbReference>
<keyword evidence="8" id="KW-0460">Magnesium</keyword>
<dbReference type="InterPro" id="IPR043519">
    <property type="entry name" value="NT_sf"/>
</dbReference>
<dbReference type="Gene3D" id="3.30.460.10">
    <property type="entry name" value="Beta Polymerase, domain 2"/>
    <property type="match status" value="1"/>
</dbReference>
<dbReference type="PANTHER" id="PTHR33571">
    <property type="entry name" value="SSL8005 PROTEIN"/>
    <property type="match status" value="1"/>
</dbReference>
<organism evidence="10 11">
    <name type="scientific">Actinomyces graevenitzii</name>
    <dbReference type="NCBI Taxonomy" id="55565"/>
    <lineage>
        <taxon>Bacteria</taxon>
        <taxon>Bacillati</taxon>
        <taxon>Actinomycetota</taxon>
        <taxon>Actinomycetes</taxon>
        <taxon>Actinomycetales</taxon>
        <taxon>Actinomycetaceae</taxon>
        <taxon>Actinomyces</taxon>
    </lineage>
</organism>
<sequence length="161" mass="17527">MARFRREDAPSLVREARRDASLTQAELAGLTGMSQSTLAQIESGKRAVSAEMLERILRMADYRPSVPLARHASSIGSYAKERGLEALRVFGSIVQGTDGFESDIDLIGTPSRDLSLFELADIAAYTSELTGFPVEVHTDTHVPVALQRAIDEAVPVEHCTI</sequence>
<dbReference type="Proteomes" id="UP000830236">
    <property type="component" value="Chromosome"/>
</dbReference>
<comment type="similarity">
    <text evidence="9">Belongs to the MntA antitoxin family.</text>
</comment>
<keyword evidence="4" id="KW-0548">Nucleotidyltransferase</keyword>
<dbReference type="SMART" id="SM00530">
    <property type="entry name" value="HTH_XRE"/>
    <property type="match status" value="1"/>
</dbReference>
<evidence type="ECO:0000256" key="6">
    <source>
        <dbReference type="ARBA" id="ARBA00022741"/>
    </source>
</evidence>
<evidence type="ECO:0000313" key="11">
    <source>
        <dbReference type="Proteomes" id="UP000830236"/>
    </source>
</evidence>
<evidence type="ECO:0000256" key="2">
    <source>
        <dbReference type="ARBA" id="ARBA00022649"/>
    </source>
</evidence>
<dbReference type="InterPro" id="IPR002934">
    <property type="entry name" value="Polymerase_NTP_transf_dom"/>
</dbReference>
<proteinExistence type="inferred from homology"/>